<reference evidence="1" key="1">
    <citation type="submission" date="2020-05" db="EMBL/GenBank/DDBJ databases">
        <authorList>
            <person name="Chiriac C."/>
            <person name="Salcher M."/>
            <person name="Ghai R."/>
            <person name="Kavagutti S V."/>
        </authorList>
    </citation>
    <scope>NUCLEOTIDE SEQUENCE</scope>
</reference>
<name>A0A6J5RHI6_9CAUD</name>
<organism evidence="1">
    <name type="scientific">uncultured Caudovirales phage</name>
    <dbReference type="NCBI Taxonomy" id="2100421"/>
    <lineage>
        <taxon>Viruses</taxon>
        <taxon>Duplodnaviria</taxon>
        <taxon>Heunggongvirae</taxon>
        <taxon>Uroviricota</taxon>
        <taxon>Caudoviricetes</taxon>
        <taxon>Peduoviridae</taxon>
        <taxon>Maltschvirus</taxon>
        <taxon>Maltschvirus maltsch</taxon>
    </lineage>
</organism>
<dbReference type="EMBL" id="LR797252">
    <property type="protein sequence ID" value="CAB4196940.1"/>
    <property type="molecule type" value="Genomic_DNA"/>
</dbReference>
<proteinExistence type="predicted"/>
<sequence>MKVKPKEILVNLPIVLMFTDYHEIPEFASNINQLIHGKVHVKYEELGLLGSKYAGIFYLQRNDEFTDLRDKFKTMIEQEEVAIYNSKKTNGGIVCDTDHGPCACGAWHYNVTE</sequence>
<protein>
    <submittedName>
        <fullName evidence="1">Uncharacterized protein</fullName>
    </submittedName>
</protein>
<evidence type="ECO:0000313" key="1">
    <source>
        <dbReference type="EMBL" id="CAB4196940.1"/>
    </source>
</evidence>
<accession>A0A6J5RHI6</accession>
<gene>
    <name evidence="1" type="ORF">UFOVP1290_460</name>
</gene>